<protein>
    <submittedName>
        <fullName evidence="2">Uncharacterized protein</fullName>
    </submittedName>
</protein>
<keyword evidence="1" id="KW-1133">Transmembrane helix</keyword>
<proteinExistence type="predicted"/>
<organism evidence="2 3">
    <name type="scientific">Chlorella ohadii</name>
    <dbReference type="NCBI Taxonomy" id="2649997"/>
    <lineage>
        <taxon>Eukaryota</taxon>
        <taxon>Viridiplantae</taxon>
        <taxon>Chlorophyta</taxon>
        <taxon>core chlorophytes</taxon>
        <taxon>Trebouxiophyceae</taxon>
        <taxon>Chlorellales</taxon>
        <taxon>Chlorellaceae</taxon>
        <taxon>Chlorella clade</taxon>
        <taxon>Chlorella</taxon>
    </lineage>
</organism>
<keyword evidence="1" id="KW-0812">Transmembrane</keyword>
<evidence type="ECO:0000313" key="3">
    <source>
        <dbReference type="Proteomes" id="UP001205105"/>
    </source>
</evidence>
<accession>A0AAD5DPL6</accession>
<feature type="transmembrane region" description="Helical" evidence="1">
    <location>
        <begin position="7"/>
        <end position="29"/>
    </location>
</feature>
<name>A0AAD5DPL6_9CHLO</name>
<keyword evidence="1" id="KW-0472">Membrane</keyword>
<dbReference type="Proteomes" id="UP001205105">
    <property type="component" value="Unassembled WGS sequence"/>
</dbReference>
<evidence type="ECO:0000313" key="2">
    <source>
        <dbReference type="EMBL" id="KAI7840129.1"/>
    </source>
</evidence>
<gene>
    <name evidence="2" type="ORF">COHA_006168</name>
</gene>
<comment type="caution">
    <text evidence="2">The sequence shown here is derived from an EMBL/GenBank/DDBJ whole genome shotgun (WGS) entry which is preliminary data.</text>
</comment>
<feature type="transmembrane region" description="Helical" evidence="1">
    <location>
        <begin position="95"/>
        <end position="114"/>
    </location>
</feature>
<reference evidence="2" key="1">
    <citation type="submission" date="2020-11" db="EMBL/GenBank/DDBJ databases">
        <title>Chlorella ohadii genome sequencing and assembly.</title>
        <authorList>
            <person name="Murik O."/>
            <person name="Treves H."/>
            <person name="Kedem I."/>
            <person name="Shotland Y."/>
            <person name="Kaplan A."/>
        </authorList>
    </citation>
    <scope>NUCLEOTIDE SEQUENCE</scope>
    <source>
        <strain evidence="2">1</strain>
    </source>
</reference>
<feature type="transmembrane region" description="Helical" evidence="1">
    <location>
        <begin position="121"/>
        <end position="138"/>
    </location>
</feature>
<evidence type="ECO:0000256" key="1">
    <source>
        <dbReference type="SAM" id="Phobius"/>
    </source>
</evidence>
<keyword evidence="3" id="KW-1185">Reference proteome</keyword>
<dbReference type="EMBL" id="JADXDR010000084">
    <property type="protein sequence ID" value="KAI7840129.1"/>
    <property type="molecule type" value="Genomic_DNA"/>
</dbReference>
<dbReference type="AlphaFoldDB" id="A0AAD5DPL6"/>
<feature type="transmembrane region" description="Helical" evidence="1">
    <location>
        <begin position="158"/>
        <end position="180"/>
    </location>
</feature>
<sequence>MVSARGVAYFALLVSLASAVVCVVGLAGLQSVCQDDIDSLVQSLSQRTAAVEAAVAAADNSTVALFNATQPPFRNFASTLAQSSSFMTCAKRYSLSWWAWVLQVVSLIATPIALTGGRLPAMGLPLLLATTALLVMQTEVCTRSMGLRSYSPAGQSGWASTVLAGFIMAAASSWLLILSLPQQLRAEERRREQLGALAKEIQL</sequence>